<name>A0A6G0TJ23_APHGL</name>
<proteinExistence type="predicted"/>
<evidence type="ECO:0000313" key="2">
    <source>
        <dbReference type="EMBL" id="KAE9533127.1"/>
    </source>
</evidence>
<dbReference type="AlphaFoldDB" id="A0A6G0TJ23"/>
<comment type="caution">
    <text evidence="2">The sequence shown here is derived from an EMBL/GenBank/DDBJ whole genome shotgun (WGS) entry which is preliminary data.</text>
</comment>
<dbReference type="EMBL" id="VYZN01000037">
    <property type="protein sequence ID" value="KAE9533127.1"/>
    <property type="molecule type" value="Genomic_DNA"/>
</dbReference>
<sequence length="292" mass="34024">YCFEELFSYYALLKKHLLSNNAKAWLLIIDPSMGKNNYKIAHINKNSKMQNNTTTILYKKKTDNNKFKDSSPATNGCIKNMLNFNIYLYHIQLLVIESLLSSKRATACLTLISHESIITLLKSNLSKAISHFNKVSRGIRWVGVDSISRSFFILLNFSTSIIINYYDKYVLKLIIVVNIRVMYLIIILPSFPICAIIFRKGSIWKNINRTIVAKKLITPYRPWWSSWISANDWLIRNHHHIFWANIHLHLMAYYPEQPRAYPVLAYFVRAYPEQASPVQAFEQAYSALVDHP</sequence>
<evidence type="ECO:0000256" key="1">
    <source>
        <dbReference type="SAM" id="Phobius"/>
    </source>
</evidence>
<evidence type="ECO:0000313" key="3">
    <source>
        <dbReference type="Proteomes" id="UP000475862"/>
    </source>
</evidence>
<accession>A0A6G0TJ23</accession>
<keyword evidence="3" id="KW-1185">Reference proteome</keyword>
<reference evidence="2 3" key="1">
    <citation type="submission" date="2019-08" db="EMBL/GenBank/DDBJ databases">
        <title>The genome of the soybean aphid Biotype 1, its phylome, world population structure and adaptation to the North American continent.</title>
        <authorList>
            <person name="Giordano R."/>
            <person name="Donthu R.K."/>
            <person name="Hernandez A.G."/>
            <person name="Wright C.L."/>
            <person name="Zimin A.V."/>
        </authorList>
    </citation>
    <scope>NUCLEOTIDE SEQUENCE [LARGE SCALE GENOMIC DNA]</scope>
    <source>
        <tissue evidence="2">Whole aphids</tissue>
    </source>
</reference>
<feature type="transmembrane region" description="Helical" evidence="1">
    <location>
        <begin position="172"/>
        <end position="198"/>
    </location>
</feature>
<feature type="transmembrane region" description="Helical" evidence="1">
    <location>
        <begin position="147"/>
        <end position="166"/>
    </location>
</feature>
<dbReference type="Proteomes" id="UP000475862">
    <property type="component" value="Unassembled WGS sequence"/>
</dbReference>
<protein>
    <submittedName>
        <fullName evidence="2">Uncharacterized protein</fullName>
    </submittedName>
</protein>
<organism evidence="2 3">
    <name type="scientific">Aphis glycines</name>
    <name type="common">Soybean aphid</name>
    <dbReference type="NCBI Taxonomy" id="307491"/>
    <lineage>
        <taxon>Eukaryota</taxon>
        <taxon>Metazoa</taxon>
        <taxon>Ecdysozoa</taxon>
        <taxon>Arthropoda</taxon>
        <taxon>Hexapoda</taxon>
        <taxon>Insecta</taxon>
        <taxon>Pterygota</taxon>
        <taxon>Neoptera</taxon>
        <taxon>Paraneoptera</taxon>
        <taxon>Hemiptera</taxon>
        <taxon>Sternorrhyncha</taxon>
        <taxon>Aphidomorpha</taxon>
        <taxon>Aphidoidea</taxon>
        <taxon>Aphididae</taxon>
        <taxon>Aphidini</taxon>
        <taxon>Aphis</taxon>
        <taxon>Aphis</taxon>
    </lineage>
</organism>
<feature type="non-terminal residue" evidence="2">
    <location>
        <position position="1"/>
    </location>
</feature>
<keyword evidence="1" id="KW-0472">Membrane</keyword>
<gene>
    <name evidence="2" type="ORF">AGLY_009555</name>
</gene>
<keyword evidence="1" id="KW-0812">Transmembrane</keyword>
<keyword evidence="1" id="KW-1133">Transmembrane helix</keyword>